<dbReference type="PRINTS" id="PR00081">
    <property type="entry name" value="GDHRDH"/>
</dbReference>
<dbReference type="InterPro" id="IPR020904">
    <property type="entry name" value="Sc_DH/Rdtase_CS"/>
</dbReference>
<dbReference type="InterPro" id="IPR002347">
    <property type="entry name" value="SDR_fam"/>
</dbReference>
<reference evidence="3" key="1">
    <citation type="submission" date="2015-04" db="EMBL/GenBank/DDBJ databases">
        <title>The genome sequence of the plant pathogenic Rhizarian Plasmodiophora brassicae reveals insights in its biotrophic life cycle and the origin of chitin synthesis.</title>
        <authorList>
            <person name="Schwelm A."/>
            <person name="Fogelqvist J."/>
            <person name="Knaust A."/>
            <person name="Julke S."/>
            <person name="Lilja T."/>
            <person name="Dhandapani V."/>
            <person name="Bonilla-Rosso G."/>
            <person name="Karlsson M."/>
            <person name="Shevchenko A."/>
            <person name="Choi S.R."/>
            <person name="Kim H.G."/>
            <person name="Park J.Y."/>
            <person name="Lim Y.P."/>
            <person name="Ludwig-Muller J."/>
            <person name="Dixelius C."/>
        </authorList>
    </citation>
    <scope>NUCLEOTIDE SEQUENCE</scope>
    <source>
        <tissue evidence="3">Potato root galls</tissue>
    </source>
</reference>
<dbReference type="EMBL" id="HACM01009426">
    <property type="protein sequence ID" value="CRZ09868.1"/>
    <property type="molecule type" value="Transcribed_RNA"/>
</dbReference>
<protein>
    <recommendedName>
        <fullName evidence="4">3-hydroxyacyl-CoA dehydrogenase type-2</fullName>
    </recommendedName>
</protein>
<name>A0A0H5R6X8_9EUKA</name>
<dbReference type="GO" id="GO:0016491">
    <property type="term" value="F:oxidoreductase activity"/>
    <property type="evidence" value="ECO:0007669"/>
    <property type="project" value="UniProtKB-KW"/>
</dbReference>
<dbReference type="AlphaFoldDB" id="A0A0H5R6X8"/>
<comment type="similarity">
    <text evidence="2">Belongs to the short-chain dehydrogenases/reductases (SDR) family.</text>
</comment>
<dbReference type="Gene3D" id="3.40.50.720">
    <property type="entry name" value="NAD(P)-binding Rossmann-like Domain"/>
    <property type="match status" value="1"/>
</dbReference>
<organism evidence="3">
    <name type="scientific">Spongospora subterranea</name>
    <dbReference type="NCBI Taxonomy" id="70186"/>
    <lineage>
        <taxon>Eukaryota</taxon>
        <taxon>Sar</taxon>
        <taxon>Rhizaria</taxon>
        <taxon>Endomyxa</taxon>
        <taxon>Phytomyxea</taxon>
        <taxon>Plasmodiophorida</taxon>
        <taxon>Plasmodiophoridae</taxon>
        <taxon>Spongospora</taxon>
    </lineage>
</organism>
<evidence type="ECO:0008006" key="4">
    <source>
        <dbReference type="Google" id="ProtNLM"/>
    </source>
</evidence>
<dbReference type="SUPFAM" id="SSF51735">
    <property type="entry name" value="NAD(P)-binding Rossmann-fold domains"/>
    <property type="match status" value="1"/>
</dbReference>
<keyword evidence="1" id="KW-0560">Oxidoreductase</keyword>
<dbReference type="Pfam" id="PF00106">
    <property type="entry name" value="adh_short"/>
    <property type="match status" value="1"/>
</dbReference>
<dbReference type="PRINTS" id="PR00080">
    <property type="entry name" value="SDRFAMILY"/>
</dbReference>
<accession>A0A0H5R6X8</accession>
<proteinExistence type="inferred from homology"/>
<sequence>MLVNGRVFVVTGAASGLGYATCKAIIGQRGKVIGIDMDAVLGAKLIAEFGESSMFFAVANILDTQEITTALENGSYKFGDIHGLINCAGIILPRKVISSRGVTPLEDFQHVMNVNVVGSFNVVRLVSDRISRQSSTSSSKESGVIINVASIAAFDGQIGQSSYSASKAAIVGMTLPLARELSSFGIRVMTIAPGLFATPMTATDLSKTTMASVSSQVAFPKRPGHPDEFGKLCLSIIENSYLNGETIRLDGALRMSAL</sequence>
<dbReference type="PROSITE" id="PS00061">
    <property type="entry name" value="ADH_SHORT"/>
    <property type="match status" value="1"/>
</dbReference>
<dbReference type="PANTHER" id="PTHR43658">
    <property type="entry name" value="SHORT-CHAIN DEHYDROGENASE/REDUCTASE"/>
    <property type="match status" value="1"/>
</dbReference>
<dbReference type="PANTHER" id="PTHR43658:SF8">
    <property type="entry name" value="17-BETA-HYDROXYSTEROID DEHYDROGENASE 14-RELATED"/>
    <property type="match status" value="1"/>
</dbReference>
<evidence type="ECO:0000256" key="2">
    <source>
        <dbReference type="RuleBase" id="RU000363"/>
    </source>
</evidence>
<evidence type="ECO:0000256" key="1">
    <source>
        <dbReference type="ARBA" id="ARBA00023002"/>
    </source>
</evidence>
<dbReference type="InterPro" id="IPR036291">
    <property type="entry name" value="NAD(P)-bd_dom_sf"/>
</dbReference>
<evidence type="ECO:0000313" key="3">
    <source>
        <dbReference type="EMBL" id="CRZ09868.1"/>
    </source>
</evidence>